<dbReference type="EMBL" id="CP025781">
    <property type="protein sequence ID" value="QBC45812.1"/>
    <property type="molecule type" value="Genomic_DNA"/>
</dbReference>
<evidence type="ECO:0000313" key="1">
    <source>
        <dbReference type="EMBL" id="QBC45812.1"/>
    </source>
</evidence>
<dbReference type="InterPro" id="IPR000944">
    <property type="entry name" value="Tscrpt_reg_Rrf2"/>
</dbReference>
<name>A0A7G3GFE3_9NEIS</name>
<protein>
    <submittedName>
        <fullName evidence="1">Uncharacterized protein</fullName>
    </submittedName>
</protein>
<dbReference type="PROSITE" id="PS51197">
    <property type="entry name" value="HTH_RRF2_2"/>
    <property type="match status" value="1"/>
</dbReference>
<proteinExistence type="predicted"/>
<dbReference type="Gene3D" id="1.10.10.10">
    <property type="entry name" value="Winged helix-like DNA-binding domain superfamily/Winged helix DNA-binding domain"/>
    <property type="match status" value="1"/>
</dbReference>
<dbReference type="Proteomes" id="UP000515917">
    <property type="component" value="Chromosome"/>
</dbReference>
<dbReference type="Pfam" id="PF02082">
    <property type="entry name" value="Rrf2"/>
    <property type="match status" value="1"/>
</dbReference>
<dbReference type="SUPFAM" id="SSF46785">
    <property type="entry name" value="Winged helix' DNA-binding domain"/>
    <property type="match status" value="1"/>
</dbReference>
<reference evidence="1 2" key="1">
    <citation type="submission" date="2018-01" db="EMBL/GenBank/DDBJ databases">
        <title>Genome sequence of Iodobacter sp. strain PCH194 isolated from Indian Trans-Himalaya.</title>
        <authorList>
            <person name="Kumar V."/>
            <person name="Thakur V."/>
            <person name="Kumar S."/>
            <person name="Singh D."/>
        </authorList>
    </citation>
    <scope>NUCLEOTIDE SEQUENCE [LARGE SCALE GENOMIC DNA]</scope>
    <source>
        <strain evidence="1 2">PCH194</strain>
    </source>
</reference>
<gene>
    <name evidence="1" type="ORF">C1H71_18970</name>
</gene>
<dbReference type="InterPro" id="IPR036390">
    <property type="entry name" value="WH_DNA-bd_sf"/>
</dbReference>
<keyword evidence="2" id="KW-1185">Reference proteome</keyword>
<sequence length="87" mass="9968">MVLIYLVANQHRLATIHERSTRFDVSRSHMMKVVNQLIRHGYVEGLRGKGDGLPLEGSLNEIGVDNVVRHMEHDLSLVETYRVRSCI</sequence>
<evidence type="ECO:0000313" key="2">
    <source>
        <dbReference type="Proteomes" id="UP000515917"/>
    </source>
</evidence>
<dbReference type="AlphaFoldDB" id="A0A7G3GFE3"/>
<accession>A0A7G3GFE3</accession>
<organism evidence="1 2">
    <name type="scientific">Iodobacter fluviatilis</name>
    <dbReference type="NCBI Taxonomy" id="537"/>
    <lineage>
        <taxon>Bacteria</taxon>
        <taxon>Pseudomonadati</taxon>
        <taxon>Pseudomonadota</taxon>
        <taxon>Betaproteobacteria</taxon>
        <taxon>Neisseriales</taxon>
        <taxon>Chitinibacteraceae</taxon>
        <taxon>Iodobacter</taxon>
    </lineage>
</organism>
<dbReference type="InterPro" id="IPR036388">
    <property type="entry name" value="WH-like_DNA-bd_sf"/>
</dbReference>
<dbReference type="KEGG" id="ifl:C1H71_18970"/>